<feature type="compositionally biased region" description="Basic and acidic residues" evidence="4">
    <location>
        <begin position="340"/>
        <end position="356"/>
    </location>
</feature>
<name>A0AAJ0DH10_9PEZI</name>
<evidence type="ECO:0000256" key="4">
    <source>
        <dbReference type="SAM" id="MobiDB-lite"/>
    </source>
</evidence>
<proteinExistence type="predicted"/>
<dbReference type="InterPro" id="IPR052406">
    <property type="entry name" value="Chromatin_Remodeling_Comp"/>
</dbReference>
<feature type="region of interest" description="Disordered" evidence="4">
    <location>
        <begin position="1"/>
        <end position="44"/>
    </location>
</feature>
<dbReference type="PANTHER" id="PTHR22970">
    <property type="entry name" value="AT-RICH INTERACTIVE DOMAIN-CONTAINING PROTEIN 2"/>
    <property type="match status" value="1"/>
</dbReference>
<feature type="compositionally biased region" description="Polar residues" evidence="4">
    <location>
        <begin position="357"/>
        <end position="366"/>
    </location>
</feature>
<evidence type="ECO:0000313" key="5">
    <source>
        <dbReference type="EMBL" id="KAK3053938.1"/>
    </source>
</evidence>
<accession>A0AAJ0DH10</accession>
<dbReference type="Proteomes" id="UP001271007">
    <property type="component" value="Unassembled WGS sequence"/>
</dbReference>
<evidence type="ECO:0000256" key="2">
    <source>
        <dbReference type="ARBA" id="ARBA00023163"/>
    </source>
</evidence>
<organism evidence="5 6">
    <name type="scientific">Extremus antarcticus</name>
    <dbReference type="NCBI Taxonomy" id="702011"/>
    <lineage>
        <taxon>Eukaryota</taxon>
        <taxon>Fungi</taxon>
        <taxon>Dikarya</taxon>
        <taxon>Ascomycota</taxon>
        <taxon>Pezizomycotina</taxon>
        <taxon>Dothideomycetes</taxon>
        <taxon>Dothideomycetidae</taxon>
        <taxon>Mycosphaerellales</taxon>
        <taxon>Extremaceae</taxon>
        <taxon>Extremus</taxon>
    </lineage>
</organism>
<protein>
    <submittedName>
        <fullName evidence="5">Chromatin structure-remodeling complex protein rsc9</fullName>
    </submittedName>
</protein>
<keyword evidence="6" id="KW-1185">Reference proteome</keyword>
<feature type="compositionally biased region" description="Polar residues" evidence="4">
    <location>
        <begin position="325"/>
        <end position="338"/>
    </location>
</feature>
<gene>
    <name evidence="5" type="primary">RSC9_1</name>
    <name evidence="5" type="ORF">LTR09_005218</name>
</gene>
<keyword evidence="1" id="KW-0805">Transcription regulation</keyword>
<evidence type="ECO:0000313" key="6">
    <source>
        <dbReference type="Proteomes" id="UP001271007"/>
    </source>
</evidence>
<comment type="caution">
    <text evidence="5">The sequence shown here is derived from an EMBL/GenBank/DDBJ whole genome shotgun (WGS) entry which is preliminary data.</text>
</comment>
<keyword evidence="2" id="KW-0804">Transcription</keyword>
<evidence type="ECO:0000256" key="1">
    <source>
        <dbReference type="ARBA" id="ARBA00023015"/>
    </source>
</evidence>
<dbReference type="PANTHER" id="PTHR22970:SF14">
    <property type="entry name" value="AT-RICH INTERACTIVE DOMAIN-CONTAINING PROTEIN 2"/>
    <property type="match status" value="1"/>
</dbReference>
<feature type="region of interest" description="Disordered" evidence="4">
    <location>
        <begin position="323"/>
        <end position="396"/>
    </location>
</feature>
<feature type="region of interest" description="Disordered" evidence="4">
    <location>
        <begin position="477"/>
        <end position="506"/>
    </location>
</feature>
<sequence length="566" mass="62489">MDNPSRHLATATPNRDRDHGAAPPSSLDIANDGPAAKRRKLTMPAAEVEQPPISQSTCPLPTWLLKINEPKRTAEWLRLYFVSDDTAEMELNTILQAYEDTFAPYKAKYQRLGEPKFRKTFRATFEDAVLSRYALGTYSVQGIRPRDVPAALSTTPVPKEPLQRSGEAALPLPPSSRDGRAVLKCETNQTPVKEVQNHRAAPSSSSALSRARQVADERTINQAPIRRISYLSRSLPDWFLKVDEPKRSAEWLRLCFEPHPTSELGVNSLLQAYYTAFAPVAASHPHLVGPKFFALCRSTFTNVAFGSSPSGTYLIKGIKARAPPASSSTTLGTWSARSGEQLKQDEDRDGDKDRQNHTYSKPTSVSKALDFGLEPRNASLMGTPKLPEPQRRRNSSVGTLHSFHQGNAISGVPKHTSPWHGACENCRGNGKDHSFCYVSGKLYPGQGGRRVPGSGTKCGRCVKEGIPCVDVLRDGRTPDSHVSQKLKTDAERRATAGASTKEQTPVKAMPDVNEADSEVDLHYARMIHEKRISSETFSQLFRVHGIDPITTLFKWRSLVELSKTIT</sequence>
<feature type="region of interest" description="Disordered" evidence="4">
    <location>
        <begin position="152"/>
        <end position="178"/>
    </location>
</feature>
<dbReference type="EMBL" id="JAWDJX010000014">
    <property type="protein sequence ID" value="KAK3053938.1"/>
    <property type="molecule type" value="Genomic_DNA"/>
</dbReference>
<reference evidence="5" key="1">
    <citation type="submission" date="2023-04" db="EMBL/GenBank/DDBJ databases">
        <title>Black Yeasts Isolated from many extreme environments.</title>
        <authorList>
            <person name="Coleine C."/>
            <person name="Stajich J.E."/>
            <person name="Selbmann L."/>
        </authorList>
    </citation>
    <scope>NUCLEOTIDE SEQUENCE</scope>
    <source>
        <strain evidence="5">CCFEE 5312</strain>
    </source>
</reference>
<evidence type="ECO:0000256" key="3">
    <source>
        <dbReference type="ARBA" id="ARBA00023242"/>
    </source>
</evidence>
<keyword evidence="3" id="KW-0539">Nucleus</keyword>
<dbReference type="AlphaFoldDB" id="A0AAJ0DH10"/>